<protein>
    <submittedName>
        <fullName evidence="2">SAC3 domain-containing protein 1</fullName>
    </submittedName>
</protein>
<proteinExistence type="predicted"/>
<evidence type="ECO:0000259" key="1">
    <source>
        <dbReference type="Pfam" id="PF03399"/>
    </source>
</evidence>
<accession>A0A8D8GFD1</accession>
<evidence type="ECO:0000313" key="2">
    <source>
        <dbReference type="EMBL" id="CAG6504674.1"/>
    </source>
</evidence>
<dbReference type="EMBL" id="HBUE01149953">
    <property type="protein sequence ID" value="CAG6504674.1"/>
    <property type="molecule type" value="Transcribed_RNA"/>
</dbReference>
<name>A0A8D8GFD1_CULPI</name>
<reference evidence="2" key="1">
    <citation type="submission" date="2021-05" db="EMBL/GenBank/DDBJ databases">
        <authorList>
            <person name="Alioto T."/>
            <person name="Alioto T."/>
            <person name="Gomez Garrido J."/>
        </authorList>
    </citation>
    <scope>NUCLEOTIDE SEQUENCE</scope>
</reference>
<dbReference type="PANTHER" id="PTHR12436">
    <property type="entry name" value="80 KDA MCM3-ASSOCIATED PROTEIN"/>
    <property type="match status" value="1"/>
</dbReference>
<dbReference type="GO" id="GO:0005819">
    <property type="term" value="C:spindle"/>
    <property type="evidence" value="ECO:0007669"/>
    <property type="project" value="TreeGrafter"/>
</dbReference>
<feature type="domain" description="SAC3/GANP/THP3 conserved" evidence="1">
    <location>
        <begin position="12"/>
        <end position="303"/>
    </location>
</feature>
<dbReference type="Pfam" id="PF03399">
    <property type="entry name" value="SAC3_GANP"/>
    <property type="match status" value="1"/>
</dbReference>
<dbReference type="InterPro" id="IPR045107">
    <property type="entry name" value="SAC3/GANP/THP3"/>
</dbReference>
<dbReference type="AlphaFoldDB" id="A0A8D8GFD1"/>
<dbReference type="EMBL" id="HBUE01092410">
    <property type="protein sequence ID" value="CAG6482113.1"/>
    <property type="molecule type" value="Transcribed_RNA"/>
</dbReference>
<dbReference type="EMBL" id="HBUE01254934">
    <property type="protein sequence ID" value="CAG6555955.1"/>
    <property type="molecule type" value="Transcribed_RNA"/>
</dbReference>
<dbReference type="GO" id="GO:0005813">
    <property type="term" value="C:centrosome"/>
    <property type="evidence" value="ECO:0007669"/>
    <property type="project" value="TreeGrafter"/>
</dbReference>
<organism evidence="2">
    <name type="scientific">Culex pipiens</name>
    <name type="common">House mosquito</name>
    <dbReference type="NCBI Taxonomy" id="7175"/>
    <lineage>
        <taxon>Eukaryota</taxon>
        <taxon>Metazoa</taxon>
        <taxon>Ecdysozoa</taxon>
        <taxon>Arthropoda</taxon>
        <taxon>Hexapoda</taxon>
        <taxon>Insecta</taxon>
        <taxon>Pterygota</taxon>
        <taxon>Neoptera</taxon>
        <taxon>Endopterygota</taxon>
        <taxon>Diptera</taxon>
        <taxon>Nematocera</taxon>
        <taxon>Culicoidea</taxon>
        <taxon>Culicidae</taxon>
        <taxon>Culicinae</taxon>
        <taxon>Culicini</taxon>
        <taxon>Culex</taxon>
        <taxon>Culex</taxon>
    </lineage>
</organism>
<dbReference type="InterPro" id="IPR005062">
    <property type="entry name" value="SAC3/GANP/THP3_conserved"/>
</dbReference>
<dbReference type="PANTHER" id="PTHR12436:SF38">
    <property type="entry name" value="SAC3 DOMAIN-CONTAINING PROTEIN 1"/>
    <property type="match status" value="1"/>
</dbReference>
<sequence length="382" mass="44618">MESFIRGSCESMCPKPEIELRTREKLVHFYELKPTASGHSRSSPDPERMVKEFARSAAGMRQPRHWELRTVRTLKRTVRFLLTEIIQDERRPYSFRYEFIFDRLRAIRQELVMQNLGPEETLDILEPSVRFLAYSAYRLCECHISEFDPKICTTHVQECLKKILRCYDDLDVLAKRYERSRRVAMEGLYLMFNLGSTEAVLRGVNLPKDYRENLSLQLSTSIEYLRGNFYRVLRNVERLPALEAAVATLKLPEIRRQLLLHFSAAYASKVLTVPLEWVGHVLHYPERDHPALLEDCQYYNLQLIGGDDRPKNQSTVKTSSTKDNWWDEEDSFEERGGDILGGMTVKFERTRFDSSKPTKQPRRTECADRKLGQVASLAEVLL</sequence>
<dbReference type="GO" id="GO:0051225">
    <property type="term" value="P:spindle assembly"/>
    <property type="evidence" value="ECO:0007669"/>
    <property type="project" value="TreeGrafter"/>
</dbReference>
<dbReference type="Gene3D" id="1.25.40.990">
    <property type="match status" value="1"/>
</dbReference>
<dbReference type="GO" id="GO:0051298">
    <property type="term" value="P:centrosome duplication"/>
    <property type="evidence" value="ECO:0007669"/>
    <property type="project" value="TreeGrafter"/>
</dbReference>
<dbReference type="GO" id="GO:0005634">
    <property type="term" value="C:nucleus"/>
    <property type="evidence" value="ECO:0007669"/>
    <property type="project" value="TreeGrafter"/>
</dbReference>